<dbReference type="InterPro" id="IPR002575">
    <property type="entry name" value="Aminoglycoside_PTrfase"/>
</dbReference>
<proteinExistence type="predicted"/>
<dbReference type="Gene3D" id="3.30.200.20">
    <property type="entry name" value="Phosphorylase Kinase, domain 1"/>
    <property type="match status" value="1"/>
</dbReference>
<name>A0A845F0E6_9BACL</name>
<protein>
    <submittedName>
        <fullName evidence="2">Phosphotransferase</fullName>
    </submittedName>
</protein>
<dbReference type="GO" id="GO:0016740">
    <property type="term" value="F:transferase activity"/>
    <property type="evidence" value="ECO:0007669"/>
    <property type="project" value="UniProtKB-KW"/>
</dbReference>
<keyword evidence="2" id="KW-0808">Transferase</keyword>
<dbReference type="Pfam" id="PF01636">
    <property type="entry name" value="APH"/>
    <property type="match status" value="1"/>
</dbReference>
<dbReference type="Proteomes" id="UP000447833">
    <property type="component" value="Unassembled WGS sequence"/>
</dbReference>
<comment type="caution">
    <text evidence="2">The sequence shown here is derived from an EMBL/GenBank/DDBJ whole genome shotgun (WGS) entry which is preliminary data.</text>
</comment>
<dbReference type="EMBL" id="WMEY01000004">
    <property type="protein sequence ID" value="MYL64422.1"/>
    <property type="molecule type" value="Genomic_DNA"/>
</dbReference>
<evidence type="ECO:0000313" key="3">
    <source>
        <dbReference type="Proteomes" id="UP000447833"/>
    </source>
</evidence>
<reference evidence="2 3" key="1">
    <citation type="submission" date="2019-11" db="EMBL/GenBank/DDBJ databases">
        <title>Genome sequences of 17 halophilic strains isolated from different environments.</title>
        <authorList>
            <person name="Furrow R.E."/>
        </authorList>
    </citation>
    <scope>NUCLEOTIDE SEQUENCE [LARGE SCALE GENOMIC DNA]</scope>
    <source>
        <strain evidence="2 3">22506_14_FS</strain>
    </source>
</reference>
<dbReference type="Gene3D" id="3.90.1200.10">
    <property type="match status" value="1"/>
</dbReference>
<dbReference type="InterPro" id="IPR011009">
    <property type="entry name" value="Kinase-like_dom_sf"/>
</dbReference>
<feature type="domain" description="Aminoglycoside phosphotransferase" evidence="1">
    <location>
        <begin position="27"/>
        <end position="233"/>
    </location>
</feature>
<evidence type="ECO:0000313" key="2">
    <source>
        <dbReference type="EMBL" id="MYL64422.1"/>
    </source>
</evidence>
<dbReference type="SUPFAM" id="SSF56112">
    <property type="entry name" value="Protein kinase-like (PK-like)"/>
    <property type="match status" value="1"/>
</dbReference>
<dbReference type="InterPro" id="IPR051678">
    <property type="entry name" value="AGP_Transferase"/>
</dbReference>
<sequence>MEKEMNSKVEEIIGKIERMSLLQDQGCTSEVHQVVTEEGSYVLKSSYEGKYREWLRNEAVVLEKLNTNTEIPTPSYYGYFERKNSSHLIMSFEKGITLTTALREAEKQEQLSLIKGFGQFLQRLHETTVTGFHNNHWLAEQLKKAESYLKTGHADGDLKLLQKITLDRPSSVQQTMIHGDCTTDNVMVINGKVSMFIDVAGMRIGDPRYDESLAIRKWMNHQEFIEAFYEGYRRYKVTKEEFEYFNEGLYEFF</sequence>
<dbReference type="PANTHER" id="PTHR21310">
    <property type="entry name" value="AMINOGLYCOSIDE PHOSPHOTRANSFERASE-RELATED-RELATED"/>
    <property type="match status" value="1"/>
</dbReference>
<dbReference type="RefSeq" id="WP_160919876.1">
    <property type="nucleotide sequence ID" value="NZ_WMEY01000004.1"/>
</dbReference>
<organism evidence="2 3">
    <name type="scientific">Guptibacillus hwajinpoensis</name>
    <dbReference type="NCBI Taxonomy" id="208199"/>
    <lineage>
        <taxon>Bacteria</taxon>
        <taxon>Bacillati</taxon>
        <taxon>Bacillota</taxon>
        <taxon>Bacilli</taxon>
        <taxon>Bacillales</taxon>
        <taxon>Guptibacillaceae</taxon>
        <taxon>Guptibacillus</taxon>
    </lineage>
</organism>
<evidence type="ECO:0000259" key="1">
    <source>
        <dbReference type="Pfam" id="PF01636"/>
    </source>
</evidence>
<accession>A0A845F0E6</accession>
<gene>
    <name evidence="2" type="ORF">GLW07_13780</name>
</gene>
<dbReference type="AlphaFoldDB" id="A0A845F0E6"/>